<dbReference type="EMBL" id="BMAU01021142">
    <property type="protein sequence ID" value="GFX92153.1"/>
    <property type="molecule type" value="Genomic_DNA"/>
</dbReference>
<sequence>MDICESDFVKSNKNAQQETGEAHAVASTDLACPPFIVSLLLMTFFGQEVFGDKCASHSQTCDWHKRFSEDQEIVEDDGHFGRSVTSRTGHAHRGQTIKQHYYVEFLRKLGERVRKKRTYLQSNNTCILLQHNAPKHIAFSLKHFLANKRITVLGYPPHPLDLPPYDFYLFLKVKNALMETHFQSLEEVKIKASDLMRMVTPFELQHCLERWKTGMRLCIDRKGEGSTDQGEHWPSQEAFSMPNFFLLVFSNS</sequence>
<keyword evidence="2" id="KW-1185">Reference proteome</keyword>
<comment type="caution">
    <text evidence="1">The sequence shown here is derived from an EMBL/GenBank/DDBJ whole genome shotgun (WGS) entry which is preliminary data.</text>
</comment>
<gene>
    <name evidence="1" type="primary">EAG_00333</name>
    <name evidence="1" type="ORF">TNCV_1740731</name>
</gene>
<name>A0A8X6RBW8_TRICX</name>
<dbReference type="InterPro" id="IPR052709">
    <property type="entry name" value="Transposase-MT_Hybrid"/>
</dbReference>
<dbReference type="PANTHER" id="PTHR46060">
    <property type="entry name" value="MARINER MOS1 TRANSPOSASE-LIKE PROTEIN"/>
    <property type="match status" value="1"/>
</dbReference>
<accession>A0A8X6RBW8</accession>
<dbReference type="InterPro" id="IPR036397">
    <property type="entry name" value="RNaseH_sf"/>
</dbReference>
<evidence type="ECO:0000313" key="2">
    <source>
        <dbReference type="Proteomes" id="UP000887159"/>
    </source>
</evidence>
<evidence type="ECO:0000313" key="1">
    <source>
        <dbReference type="EMBL" id="GFX92153.1"/>
    </source>
</evidence>
<protein>
    <submittedName>
        <fullName evidence="1">Histone-lysine N-methyltransferase SETMAR</fullName>
    </submittedName>
</protein>
<dbReference type="AlphaFoldDB" id="A0A8X6RBW8"/>
<dbReference type="Gene3D" id="3.30.420.10">
    <property type="entry name" value="Ribonuclease H-like superfamily/Ribonuclease H"/>
    <property type="match status" value="1"/>
</dbReference>
<proteinExistence type="predicted"/>
<dbReference type="Proteomes" id="UP000887159">
    <property type="component" value="Unassembled WGS sequence"/>
</dbReference>
<reference evidence="1" key="1">
    <citation type="submission" date="2020-08" db="EMBL/GenBank/DDBJ databases">
        <title>Multicomponent nature underlies the extraordinary mechanical properties of spider dragline silk.</title>
        <authorList>
            <person name="Kono N."/>
            <person name="Nakamura H."/>
            <person name="Mori M."/>
            <person name="Yoshida Y."/>
            <person name="Ohtoshi R."/>
            <person name="Malay A.D."/>
            <person name="Moran D.A.P."/>
            <person name="Tomita M."/>
            <person name="Numata K."/>
            <person name="Arakawa K."/>
        </authorList>
    </citation>
    <scope>NUCLEOTIDE SEQUENCE</scope>
</reference>
<organism evidence="1 2">
    <name type="scientific">Trichonephila clavipes</name>
    <name type="common">Golden silk orbweaver</name>
    <name type="synonym">Nephila clavipes</name>
    <dbReference type="NCBI Taxonomy" id="2585209"/>
    <lineage>
        <taxon>Eukaryota</taxon>
        <taxon>Metazoa</taxon>
        <taxon>Ecdysozoa</taxon>
        <taxon>Arthropoda</taxon>
        <taxon>Chelicerata</taxon>
        <taxon>Arachnida</taxon>
        <taxon>Araneae</taxon>
        <taxon>Araneomorphae</taxon>
        <taxon>Entelegynae</taxon>
        <taxon>Araneoidea</taxon>
        <taxon>Nephilidae</taxon>
        <taxon>Trichonephila</taxon>
    </lineage>
</organism>
<dbReference type="PANTHER" id="PTHR46060:SF1">
    <property type="entry name" value="MARINER MOS1 TRANSPOSASE-LIKE PROTEIN"/>
    <property type="match status" value="1"/>
</dbReference>
<dbReference type="GO" id="GO:0003676">
    <property type="term" value="F:nucleic acid binding"/>
    <property type="evidence" value="ECO:0007669"/>
    <property type="project" value="InterPro"/>
</dbReference>